<feature type="compositionally biased region" description="Basic and acidic residues" evidence="8">
    <location>
        <begin position="317"/>
        <end position="328"/>
    </location>
</feature>
<dbReference type="GO" id="GO:0031261">
    <property type="term" value="C:DNA replication preinitiation complex"/>
    <property type="evidence" value="ECO:0007669"/>
    <property type="project" value="TreeGrafter"/>
</dbReference>
<proteinExistence type="inferred from homology"/>
<dbReference type="GO" id="GO:1902977">
    <property type="term" value="P:mitotic DNA replication preinitiation complex assembly"/>
    <property type="evidence" value="ECO:0007669"/>
    <property type="project" value="TreeGrafter"/>
</dbReference>
<dbReference type="GO" id="GO:0000727">
    <property type="term" value="P:double-strand break repair via break-induced replication"/>
    <property type="evidence" value="ECO:0007669"/>
    <property type="project" value="TreeGrafter"/>
</dbReference>
<dbReference type="GO" id="GO:0003688">
    <property type="term" value="F:DNA replication origin binding"/>
    <property type="evidence" value="ECO:0007669"/>
    <property type="project" value="TreeGrafter"/>
</dbReference>
<comment type="subcellular location">
    <subcellularLocation>
        <location evidence="1 7">Nucleus</location>
    </subcellularLocation>
</comment>
<dbReference type="InterPro" id="IPR021110">
    <property type="entry name" value="DNA_rep_checkpnt_protein"/>
</dbReference>
<evidence type="ECO:0000256" key="7">
    <source>
        <dbReference type="RuleBase" id="RU367067"/>
    </source>
</evidence>
<accession>A0A899G2M6</accession>
<evidence type="ECO:0000256" key="3">
    <source>
        <dbReference type="ARBA" id="ARBA00018363"/>
    </source>
</evidence>
<evidence type="ECO:0000256" key="4">
    <source>
        <dbReference type="ARBA" id="ARBA00022705"/>
    </source>
</evidence>
<evidence type="ECO:0000256" key="2">
    <source>
        <dbReference type="ARBA" id="ARBA00007276"/>
    </source>
</evidence>
<dbReference type="OrthoDB" id="8775810at2759"/>
<evidence type="ECO:0000256" key="6">
    <source>
        <dbReference type="ARBA" id="ARBA00023306"/>
    </source>
</evidence>
<keyword evidence="6 7" id="KW-0131">Cell cycle</keyword>
<dbReference type="Proteomes" id="UP000663699">
    <property type="component" value="Chromosome 15"/>
</dbReference>
<evidence type="ECO:0000256" key="5">
    <source>
        <dbReference type="ARBA" id="ARBA00023242"/>
    </source>
</evidence>
<evidence type="ECO:0000256" key="8">
    <source>
        <dbReference type="SAM" id="MobiDB-lite"/>
    </source>
</evidence>
<keyword evidence="5 7" id="KW-0539">Nucleus</keyword>
<dbReference type="AlphaFoldDB" id="A0A899G2M6"/>
<dbReference type="GO" id="GO:0003697">
    <property type="term" value="F:single-stranded DNA binding"/>
    <property type="evidence" value="ECO:0007669"/>
    <property type="project" value="TreeGrafter"/>
</dbReference>
<dbReference type="GO" id="GO:0006270">
    <property type="term" value="P:DNA replication initiation"/>
    <property type="evidence" value="ECO:0007669"/>
    <property type="project" value="UniProtKB-UniRule"/>
</dbReference>
<feature type="compositionally biased region" description="Basic and acidic residues" evidence="8">
    <location>
        <begin position="251"/>
        <end position="268"/>
    </location>
</feature>
<comment type="function">
    <text evidence="7">Has a role in the initiation of DNA replication. Required at S-phase checkpoint.</text>
</comment>
<dbReference type="Pfam" id="PF11719">
    <property type="entry name" value="Drc1-Sld2"/>
    <property type="match status" value="1"/>
</dbReference>
<protein>
    <recommendedName>
        <fullName evidence="3 7">DNA replication regulator SLD2</fullName>
    </recommendedName>
</protein>
<gene>
    <name evidence="9" type="ORF">MERGE_001272</name>
</gene>
<sequence length="370" mass="42577">MGGQKEGLNEGNRGILCREKEAGESIMGYREKLRKKLKHWERKFKEQEGRSPEKADIRKDKKMKEYYKLYGRIRAGKIELLGEKIEKEDHVVKGRDGAGEMDDETGLWSGVGKEDTEMLFFGNCEEIGPTPQKIGRPIGIFDDIYSDSYALWKEQDEDREDMATPVKRVKDIEKVRTPIKTPDRGNLTTPAFLKKSMDITSSISPKFSFRKTLLCKKSLSSLMEELRQIEQDHFVDPQVLREIENQNSNRSMEEKEKPAEEIVSEDKPWKKKGIRRSKRKVICKKHYLSIQEGKKEGDQSVGSIDKKTLKKNHVHKDKTLNDKGDTRNSSRHKRYIKGKGGVFLSSQISKKIMSVGDLSLNPSLDLLLIM</sequence>
<dbReference type="Gene3D" id="1.10.10.1460">
    <property type="match status" value="1"/>
</dbReference>
<organism evidence="9 10">
    <name type="scientific">Pneumocystis wakefieldiae</name>
    <dbReference type="NCBI Taxonomy" id="38082"/>
    <lineage>
        <taxon>Eukaryota</taxon>
        <taxon>Fungi</taxon>
        <taxon>Dikarya</taxon>
        <taxon>Ascomycota</taxon>
        <taxon>Taphrinomycotina</taxon>
        <taxon>Pneumocystomycetes</taxon>
        <taxon>Pneumocystaceae</taxon>
        <taxon>Pneumocystis</taxon>
    </lineage>
</organism>
<comment type="similarity">
    <text evidence="2 7">Belongs to the SLD2 family.</text>
</comment>
<dbReference type="PANTHER" id="PTHR28124:SF1">
    <property type="entry name" value="DNA REPLICATION REGULATOR SLD2"/>
    <property type="match status" value="1"/>
</dbReference>
<evidence type="ECO:0000256" key="1">
    <source>
        <dbReference type="ARBA" id="ARBA00004123"/>
    </source>
</evidence>
<dbReference type="InterPro" id="IPR040203">
    <property type="entry name" value="Sld2"/>
</dbReference>
<feature type="region of interest" description="Disordered" evidence="8">
    <location>
        <begin position="294"/>
        <end position="332"/>
    </location>
</feature>
<evidence type="ECO:0000313" key="10">
    <source>
        <dbReference type="Proteomes" id="UP000663699"/>
    </source>
</evidence>
<dbReference type="EMBL" id="CP054546">
    <property type="protein sequence ID" value="QSL66885.1"/>
    <property type="molecule type" value="Genomic_DNA"/>
</dbReference>
<name>A0A899G2M6_9ASCO</name>
<evidence type="ECO:0000313" key="9">
    <source>
        <dbReference type="EMBL" id="QSL66885.1"/>
    </source>
</evidence>
<reference evidence="9" key="1">
    <citation type="submission" date="2020-06" db="EMBL/GenBank/DDBJ databases">
        <title>Genomes of multiple members of Pneumocystis genus reveal paths to human pathogen Pneumocystis jirovecii.</title>
        <authorList>
            <person name="Cisse O.H."/>
            <person name="Ma L."/>
            <person name="Dekker J."/>
            <person name="Khil P."/>
            <person name="Jo J."/>
            <person name="Brenchley J."/>
            <person name="Blair R."/>
            <person name="Pahar B."/>
            <person name="Chabe M."/>
            <person name="Van Rompay K.A."/>
            <person name="Keesler R."/>
            <person name="Sukura A."/>
            <person name="Hirsch V."/>
            <person name="Kutty G."/>
            <person name="Liu Y."/>
            <person name="Peng L."/>
            <person name="Chen J."/>
            <person name="Song J."/>
            <person name="Weissenbacher-Lang C."/>
            <person name="Xu J."/>
            <person name="Upham N.S."/>
            <person name="Stajich J.E."/>
            <person name="Cuomo C.A."/>
            <person name="Cushion M.T."/>
            <person name="Kovacs J.A."/>
        </authorList>
    </citation>
    <scope>NUCLEOTIDE SEQUENCE</scope>
    <source>
        <strain evidence="9">2A</strain>
    </source>
</reference>
<keyword evidence="4 7" id="KW-0235">DNA replication</keyword>
<dbReference type="PANTHER" id="PTHR28124">
    <property type="entry name" value="DNA REPLICATION REGULATOR SLD2"/>
    <property type="match status" value="1"/>
</dbReference>
<keyword evidence="10" id="KW-1185">Reference proteome</keyword>
<feature type="region of interest" description="Disordered" evidence="8">
    <location>
        <begin position="246"/>
        <end position="268"/>
    </location>
</feature>